<organism evidence="1 2">
    <name type="scientific">Datura stramonium</name>
    <name type="common">Jimsonweed</name>
    <name type="synonym">Common thornapple</name>
    <dbReference type="NCBI Taxonomy" id="4076"/>
    <lineage>
        <taxon>Eukaryota</taxon>
        <taxon>Viridiplantae</taxon>
        <taxon>Streptophyta</taxon>
        <taxon>Embryophyta</taxon>
        <taxon>Tracheophyta</taxon>
        <taxon>Spermatophyta</taxon>
        <taxon>Magnoliopsida</taxon>
        <taxon>eudicotyledons</taxon>
        <taxon>Gunneridae</taxon>
        <taxon>Pentapetalae</taxon>
        <taxon>asterids</taxon>
        <taxon>lamiids</taxon>
        <taxon>Solanales</taxon>
        <taxon>Solanaceae</taxon>
        <taxon>Solanoideae</taxon>
        <taxon>Datureae</taxon>
        <taxon>Datura</taxon>
    </lineage>
</organism>
<evidence type="ECO:0000313" key="1">
    <source>
        <dbReference type="EMBL" id="MCD7471251.1"/>
    </source>
</evidence>
<protein>
    <submittedName>
        <fullName evidence="1">Uncharacterized protein</fullName>
    </submittedName>
</protein>
<dbReference type="Proteomes" id="UP000823775">
    <property type="component" value="Unassembled WGS sequence"/>
</dbReference>
<feature type="non-terminal residue" evidence="1">
    <location>
        <position position="1"/>
    </location>
</feature>
<dbReference type="EMBL" id="JACEIK010001661">
    <property type="protein sequence ID" value="MCD7471251.1"/>
    <property type="molecule type" value="Genomic_DNA"/>
</dbReference>
<name>A0ABS8TID2_DATST</name>
<sequence length="57" mass="6433">VTIDSVPIVREFVDVFPEELPSHFKNFNTASNGILTTTVITKHPITIEFFPGTQKMK</sequence>
<evidence type="ECO:0000313" key="2">
    <source>
        <dbReference type="Proteomes" id="UP000823775"/>
    </source>
</evidence>
<gene>
    <name evidence="1" type="ORF">HAX54_011581</name>
</gene>
<keyword evidence="2" id="KW-1185">Reference proteome</keyword>
<accession>A0ABS8TID2</accession>
<comment type="caution">
    <text evidence="1">The sequence shown here is derived from an EMBL/GenBank/DDBJ whole genome shotgun (WGS) entry which is preliminary data.</text>
</comment>
<reference evidence="1 2" key="1">
    <citation type="journal article" date="2021" name="BMC Genomics">
        <title>Datura genome reveals duplications of psychoactive alkaloid biosynthetic genes and high mutation rate following tissue culture.</title>
        <authorList>
            <person name="Rajewski A."/>
            <person name="Carter-House D."/>
            <person name="Stajich J."/>
            <person name="Litt A."/>
        </authorList>
    </citation>
    <scope>NUCLEOTIDE SEQUENCE [LARGE SCALE GENOMIC DNA]</scope>
    <source>
        <strain evidence="1">AR-01</strain>
    </source>
</reference>
<proteinExistence type="predicted"/>